<evidence type="ECO:0000256" key="20">
    <source>
        <dbReference type="SAM" id="MobiDB-lite"/>
    </source>
</evidence>
<dbReference type="VEuPathDB" id="FungiDB:SMAC_04695"/>
<accession>A0A8S8ZVD9</accession>
<dbReference type="InterPro" id="IPR019808">
    <property type="entry name" value="Histidine_triad_CS"/>
</dbReference>
<comment type="catalytic activity">
    <reaction evidence="16">
        <text>a 5'-end adenosine-5'-diphospho-5'-ribonucleoside-2'-deoxyribonucleotide-DNA + H2O = a 5'-end 5'-phospho-ribonucleoside-2'-deoxyribonucleotide-DNA + AMP + 2 H(+)</text>
        <dbReference type="Rhea" id="RHEA:52132"/>
        <dbReference type="Rhea" id="RHEA-COMP:13182"/>
        <dbReference type="Rhea" id="RHEA-COMP:13183"/>
        <dbReference type="ChEBI" id="CHEBI:15377"/>
        <dbReference type="ChEBI" id="CHEBI:15378"/>
        <dbReference type="ChEBI" id="CHEBI:136414"/>
        <dbReference type="ChEBI" id="CHEBI:136415"/>
        <dbReference type="ChEBI" id="CHEBI:456215"/>
        <dbReference type="EC" id="3.6.1.71"/>
    </reaction>
</comment>
<evidence type="ECO:0000256" key="19">
    <source>
        <dbReference type="ARBA" id="ARBA00076243"/>
    </source>
</evidence>
<dbReference type="SUPFAM" id="SSF54197">
    <property type="entry name" value="HIT-like"/>
    <property type="match status" value="1"/>
</dbReference>
<dbReference type="FunFam" id="3.30.428.10:FF:000017">
    <property type="entry name" value="Aprataxin-like protein"/>
    <property type="match status" value="1"/>
</dbReference>
<dbReference type="Pfam" id="PF01230">
    <property type="entry name" value="HIT"/>
    <property type="match status" value="1"/>
</dbReference>
<evidence type="ECO:0000313" key="23">
    <source>
        <dbReference type="EMBL" id="KAA8632275.1"/>
    </source>
</evidence>
<dbReference type="GO" id="GO:0120108">
    <property type="term" value="F:DNA-3'-diphospho-5'-guanosine diphosphatase activity"/>
    <property type="evidence" value="ECO:0007669"/>
    <property type="project" value="UniProtKB-EC"/>
</dbReference>
<sequence length="344" mass="38588">MITLGKASRLHILQAIATQRVPAGKHASSSPQPIPRKRTCQERKPAVCTHTMAEAAEDPEDFAQPKVAPVSHGLHESKKRNAFAELMAPKPKAAKPDASTGPSSVSARSSSHKETKKPGAKTAKSQWSSALLEYIDHPDRFPQQVIRVTDNTVLIRDGFPKATVHLLLLPRSPAHYDLHPHQAFQDQGFLAMMRHEAVSAANLAAAELERKLSTFSASSKARNEAMERGVPFDQLPQGRDYLSDIRIGMHAHPSMDHLHVHIISRDMHSDKVKHRKHYNSFNTPFFIPLDDYPLAGDDKRRSTSFQNANLSKGLVCWRCGQEFGNKFAELKRHLETEFEQWKKE</sequence>
<feature type="domain" description="HIT" evidence="21">
    <location>
        <begin position="142"/>
        <end position="267"/>
    </location>
</feature>
<evidence type="ECO:0000313" key="24">
    <source>
        <dbReference type="Proteomes" id="UP000433876"/>
    </source>
</evidence>
<evidence type="ECO:0000256" key="18">
    <source>
        <dbReference type="ARBA" id="ARBA00068941"/>
    </source>
</evidence>
<evidence type="ECO:0000256" key="3">
    <source>
        <dbReference type="ARBA" id="ARBA00012495"/>
    </source>
</evidence>
<evidence type="ECO:0000259" key="22">
    <source>
        <dbReference type="Pfam" id="PF16278"/>
    </source>
</evidence>
<evidence type="ECO:0000256" key="12">
    <source>
        <dbReference type="ARBA" id="ARBA00023204"/>
    </source>
</evidence>
<dbReference type="GO" id="GO:0005737">
    <property type="term" value="C:cytoplasm"/>
    <property type="evidence" value="ECO:0007669"/>
    <property type="project" value="UniProtKB-SubCell"/>
</dbReference>
<keyword evidence="9" id="KW-0378">Hydrolase</keyword>
<dbReference type="PROSITE" id="PS00892">
    <property type="entry name" value="HIT_1"/>
    <property type="match status" value="1"/>
</dbReference>
<comment type="subcellular location">
    <subcellularLocation>
        <location evidence="2">Cytoplasm</location>
    </subcellularLocation>
    <subcellularLocation>
        <location evidence="1">Nucleus</location>
    </subcellularLocation>
</comment>
<dbReference type="InterPro" id="IPR032566">
    <property type="entry name" value="Znf-C2HE"/>
</dbReference>
<keyword evidence="5" id="KW-0963">Cytoplasm</keyword>
<feature type="region of interest" description="Disordered" evidence="20">
    <location>
        <begin position="21"/>
        <end position="75"/>
    </location>
</feature>
<keyword evidence="11" id="KW-0238">DNA-binding</keyword>
<dbReference type="GO" id="GO:0003697">
    <property type="term" value="F:single-stranded DNA binding"/>
    <property type="evidence" value="ECO:0007669"/>
    <property type="project" value="TreeGrafter"/>
</dbReference>
<evidence type="ECO:0000256" key="1">
    <source>
        <dbReference type="ARBA" id="ARBA00004123"/>
    </source>
</evidence>
<comment type="caution">
    <text evidence="23">The sequence shown here is derived from an EMBL/GenBank/DDBJ whole genome shotgun (WGS) entry which is preliminary data.</text>
</comment>
<proteinExistence type="predicted"/>
<keyword evidence="7" id="KW-0227">DNA damage</keyword>
<evidence type="ECO:0000256" key="2">
    <source>
        <dbReference type="ARBA" id="ARBA00004496"/>
    </source>
</evidence>
<dbReference type="InterPro" id="IPR011146">
    <property type="entry name" value="HIT-like"/>
</dbReference>
<evidence type="ECO:0000256" key="5">
    <source>
        <dbReference type="ARBA" id="ARBA00022490"/>
    </source>
</evidence>
<keyword evidence="12" id="KW-0234">DNA repair</keyword>
<evidence type="ECO:0000256" key="7">
    <source>
        <dbReference type="ARBA" id="ARBA00022763"/>
    </source>
</evidence>
<keyword evidence="6" id="KW-0479">Metal-binding</keyword>
<dbReference type="GO" id="GO:1990165">
    <property type="term" value="F:single-strand break-containing DNA binding"/>
    <property type="evidence" value="ECO:0007669"/>
    <property type="project" value="TreeGrafter"/>
</dbReference>
<comment type="catalytic activity">
    <reaction evidence="15">
        <text>a 5'-end adenosine-5'-diphospho-5'-2'-deoxyribonucleoside-DNA + H2O = a 5'-end 5'-phospho-2'-deoxyribonucleoside-DNA + AMP + 2 H(+)</text>
        <dbReference type="Rhea" id="RHEA:52128"/>
        <dbReference type="Rhea" id="RHEA-COMP:13180"/>
        <dbReference type="Rhea" id="RHEA-COMP:13181"/>
        <dbReference type="ChEBI" id="CHEBI:15377"/>
        <dbReference type="ChEBI" id="CHEBI:15378"/>
        <dbReference type="ChEBI" id="CHEBI:136412"/>
        <dbReference type="ChEBI" id="CHEBI:136413"/>
        <dbReference type="ChEBI" id="CHEBI:456215"/>
        <dbReference type="EC" id="3.6.1.71"/>
    </reaction>
</comment>
<dbReference type="AlphaFoldDB" id="A0A8S8ZVD9"/>
<dbReference type="GO" id="GO:0008270">
    <property type="term" value="F:zinc ion binding"/>
    <property type="evidence" value="ECO:0007669"/>
    <property type="project" value="UniProtKB-KW"/>
</dbReference>
<evidence type="ECO:0000256" key="9">
    <source>
        <dbReference type="ARBA" id="ARBA00022801"/>
    </source>
</evidence>
<evidence type="ECO:0000259" key="21">
    <source>
        <dbReference type="Pfam" id="PF01230"/>
    </source>
</evidence>
<reference evidence="23 24" key="1">
    <citation type="submission" date="2017-07" db="EMBL/GenBank/DDBJ databases">
        <title>Genome sequence of the Sordaria macrospora wild type strain R19027.</title>
        <authorList>
            <person name="Nowrousian M."/>
            <person name="Teichert I."/>
            <person name="Kueck U."/>
        </authorList>
    </citation>
    <scope>NUCLEOTIDE SEQUENCE [LARGE SCALE GENOMIC DNA]</scope>
    <source>
        <strain evidence="23 24">R19027</strain>
        <tissue evidence="23">Mycelium</tissue>
    </source>
</reference>
<dbReference type="EMBL" id="NMPR01000058">
    <property type="protein sequence ID" value="KAA8632275.1"/>
    <property type="molecule type" value="Genomic_DNA"/>
</dbReference>
<dbReference type="GO" id="GO:0000012">
    <property type="term" value="P:single strand break repair"/>
    <property type="evidence" value="ECO:0007669"/>
    <property type="project" value="TreeGrafter"/>
</dbReference>
<name>A0A8S8ZVD9_SORMA</name>
<keyword evidence="10" id="KW-0862">Zinc</keyword>
<dbReference type="GO" id="GO:0005634">
    <property type="term" value="C:nucleus"/>
    <property type="evidence" value="ECO:0007669"/>
    <property type="project" value="UniProtKB-SubCell"/>
</dbReference>
<evidence type="ECO:0000256" key="16">
    <source>
        <dbReference type="ARBA" id="ARBA00044713"/>
    </source>
</evidence>
<dbReference type="GO" id="GO:0033699">
    <property type="term" value="F:DNA 5'-adenosine monophosphate hydrolase activity"/>
    <property type="evidence" value="ECO:0007669"/>
    <property type="project" value="UniProtKB-EC"/>
</dbReference>
<gene>
    <name evidence="23" type="ORF">SMACR_04695</name>
</gene>
<dbReference type="OMA" id="WRCGQEF"/>
<dbReference type="PANTHER" id="PTHR12486:SF4">
    <property type="entry name" value="APRATAXIN"/>
    <property type="match status" value="1"/>
</dbReference>
<organism evidence="23 24">
    <name type="scientific">Sordaria macrospora</name>
    <dbReference type="NCBI Taxonomy" id="5147"/>
    <lineage>
        <taxon>Eukaryota</taxon>
        <taxon>Fungi</taxon>
        <taxon>Dikarya</taxon>
        <taxon>Ascomycota</taxon>
        <taxon>Pezizomycotina</taxon>
        <taxon>Sordariomycetes</taxon>
        <taxon>Sordariomycetidae</taxon>
        <taxon>Sordariales</taxon>
        <taxon>Sordariaceae</taxon>
        <taxon>Sordaria</taxon>
    </lineage>
</organism>
<evidence type="ECO:0000256" key="8">
    <source>
        <dbReference type="ARBA" id="ARBA00022771"/>
    </source>
</evidence>
<dbReference type="EC" id="3.6.1.72" evidence="3"/>
<evidence type="ECO:0000256" key="15">
    <source>
        <dbReference type="ARBA" id="ARBA00044639"/>
    </source>
</evidence>
<feature type="compositionally biased region" description="Polar residues" evidence="20">
    <location>
        <begin position="100"/>
        <end position="109"/>
    </location>
</feature>
<evidence type="ECO:0000256" key="11">
    <source>
        <dbReference type="ARBA" id="ARBA00023125"/>
    </source>
</evidence>
<keyword evidence="13" id="KW-0539">Nucleus</keyword>
<feature type="domain" description="Aprataxin C2HE/C2H2/C2HC zinc finger" evidence="22">
    <location>
        <begin position="282"/>
        <end position="340"/>
    </location>
</feature>
<evidence type="ECO:0000256" key="14">
    <source>
        <dbReference type="ARBA" id="ARBA00024601"/>
    </source>
</evidence>
<evidence type="ECO:0000256" key="13">
    <source>
        <dbReference type="ARBA" id="ARBA00023242"/>
    </source>
</evidence>
<dbReference type="EC" id="3.6.1.71" evidence="4"/>
<dbReference type="Pfam" id="PF16278">
    <property type="entry name" value="zf-C2HE"/>
    <property type="match status" value="1"/>
</dbReference>
<dbReference type="Gene3D" id="3.30.428.10">
    <property type="entry name" value="HIT-like"/>
    <property type="match status" value="1"/>
</dbReference>
<feature type="region of interest" description="Disordered" evidence="20">
    <location>
        <begin position="90"/>
        <end position="124"/>
    </location>
</feature>
<dbReference type="GO" id="GO:0003725">
    <property type="term" value="F:double-stranded RNA binding"/>
    <property type="evidence" value="ECO:0007669"/>
    <property type="project" value="TreeGrafter"/>
</dbReference>
<dbReference type="InterPro" id="IPR036265">
    <property type="entry name" value="HIT-like_sf"/>
</dbReference>
<protein>
    <recommendedName>
        <fullName evidence="18">Aprataxin-like protein</fullName>
        <ecNumber evidence="4">3.6.1.71</ecNumber>
        <ecNumber evidence="3">3.6.1.72</ecNumber>
    </recommendedName>
    <alternativeName>
        <fullName evidence="19">Hit family protein 3</fullName>
    </alternativeName>
</protein>
<dbReference type="PANTHER" id="PTHR12486">
    <property type="entry name" value="APRATAXIN-RELATED"/>
    <property type="match status" value="1"/>
</dbReference>
<dbReference type="Proteomes" id="UP000433876">
    <property type="component" value="Unassembled WGS sequence"/>
</dbReference>
<evidence type="ECO:0000256" key="6">
    <source>
        <dbReference type="ARBA" id="ARBA00022723"/>
    </source>
</evidence>
<evidence type="ECO:0000256" key="10">
    <source>
        <dbReference type="ARBA" id="ARBA00022833"/>
    </source>
</evidence>
<evidence type="ECO:0000256" key="17">
    <source>
        <dbReference type="ARBA" id="ARBA00059438"/>
    </source>
</evidence>
<dbReference type="GO" id="GO:0030983">
    <property type="term" value="F:mismatched DNA binding"/>
    <property type="evidence" value="ECO:0007669"/>
    <property type="project" value="TreeGrafter"/>
</dbReference>
<keyword evidence="8" id="KW-0863">Zinc-finger</keyword>
<comment type="function">
    <text evidence="17">DNA-binding protein involved in single-strand DNA break repair, double-strand DNA break repair and base excision repair. Resolves abortive DNA ligation intermediates formed either at base excision sites, or when DNA ligases attempt to repair non-ligatable breaks induced by reactive oxygen species. Catalyzes the release of adenylate groups covalently linked to 5'-phosphate termini, resulting in the production of 5'-phosphate termini that can be efficiently rejoined. Likewise, catalyzes the release of 3'-linked guanosine (DNAppG) and inosine (DNAppI) from DNA, but has higher specific activity with 5'-linked adenosine (AppDNA).</text>
</comment>
<evidence type="ECO:0000256" key="4">
    <source>
        <dbReference type="ARBA" id="ARBA00012496"/>
    </source>
</evidence>
<comment type="catalytic activity">
    <reaction evidence="14">
        <text>a 3'-end 2'-deoxyribonucleotide-3'-diphospho-5'-guanosine-DNA + H2O = a 3'-end 2'-deoxyribonucleotide 3'-phosphate-DNA + GMP + 2 H(+)</text>
        <dbReference type="Rhea" id="RHEA:52140"/>
        <dbReference type="Rhea" id="RHEA-COMP:13186"/>
        <dbReference type="Rhea" id="RHEA-COMP:13187"/>
        <dbReference type="ChEBI" id="CHEBI:15377"/>
        <dbReference type="ChEBI" id="CHEBI:15378"/>
        <dbReference type="ChEBI" id="CHEBI:58115"/>
        <dbReference type="ChEBI" id="CHEBI:136419"/>
        <dbReference type="ChEBI" id="CHEBI:136420"/>
        <dbReference type="EC" id="3.6.1.72"/>
    </reaction>
</comment>